<keyword evidence="3" id="KW-0677">Repeat</keyword>
<dbReference type="FunFam" id="3.30.160.60:FF:000031">
    <property type="entry name" value="GLI family zinc finger 3"/>
    <property type="match status" value="1"/>
</dbReference>
<dbReference type="PANTHER" id="PTHR45718">
    <property type="entry name" value="TRANSCRIPTIONAL ACTIVATOR CUBITUS INTERRUPTUS"/>
    <property type="match status" value="1"/>
</dbReference>
<dbReference type="OrthoDB" id="3214149at2759"/>
<dbReference type="InterPro" id="IPR043359">
    <property type="entry name" value="GLI-like"/>
</dbReference>
<name>A0A3N4IVQ4_ASCIM</name>
<dbReference type="AlphaFoldDB" id="A0A3N4IVQ4"/>
<keyword evidence="11" id="KW-1185">Reference proteome</keyword>
<sequence length="400" mass="44526">MASPDSSLSSPSSSLSPPLSPVHAPRKATTPPPCPSDISSDTSGSVPGSPVAEDLDFQDQVTICRWEGCPAGDLGDMDSLVQHIHDTHIGSRKQKYSCEWEDCGRKGMTHASGYALRAHVRSHTREKPFYCSLPECDRSFTRSDALAKHMRTVHETEALRPSDPIPKGYTTEKHPETPSAPSRKRKSTKIHSERNTPSPPNGRVNGTGQPEAHPGASSRYWDAEDGLSEDEVRFPPKQLYAYLKKKLSVLEEEQKELKKKDEKWTVVERKAWIEKEKILEGVFVEEEVVVGQDLRIWKGMEKRKRVKIEEAPEQKRIEGVVGNEEREEEEHEDQEEQEGQVEKPAVGVQGQWGGRDFSSLLEAAEAAAGDEREVGDDEDGEGEDDDGDGDDDVDMDEDSS</sequence>
<dbReference type="Proteomes" id="UP000275078">
    <property type="component" value="Unassembled WGS sequence"/>
</dbReference>
<keyword evidence="2" id="KW-0479">Metal-binding</keyword>
<comment type="subcellular location">
    <subcellularLocation>
        <location evidence="1">Nucleus</location>
    </subcellularLocation>
</comment>
<evidence type="ECO:0000256" key="5">
    <source>
        <dbReference type="ARBA" id="ARBA00022833"/>
    </source>
</evidence>
<dbReference type="PROSITE" id="PS50157">
    <property type="entry name" value="ZINC_FINGER_C2H2_2"/>
    <property type="match status" value="2"/>
</dbReference>
<evidence type="ECO:0000313" key="11">
    <source>
        <dbReference type="Proteomes" id="UP000275078"/>
    </source>
</evidence>
<feature type="compositionally biased region" description="Basic and acidic residues" evidence="8">
    <location>
        <begin position="308"/>
        <end position="318"/>
    </location>
</feature>
<dbReference type="FunFam" id="3.30.160.60:FF:000201">
    <property type="entry name" value="C2H2 finger domain protein (Gli3)"/>
    <property type="match status" value="1"/>
</dbReference>
<evidence type="ECO:0000259" key="9">
    <source>
        <dbReference type="PROSITE" id="PS50157"/>
    </source>
</evidence>
<dbReference type="EMBL" id="ML119652">
    <property type="protein sequence ID" value="RPA85704.1"/>
    <property type="molecule type" value="Genomic_DNA"/>
</dbReference>
<dbReference type="InterPro" id="IPR036236">
    <property type="entry name" value="Znf_C2H2_sf"/>
</dbReference>
<dbReference type="GO" id="GO:0005634">
    <property type="term" value="C:nucleus"/>
    <property type="evidence" value="ECO:0007669"/>
    <property type="project" value="UniProtKB-SubCell"/>
</dbReference>
<reference evidence="10 11" key="1">
    <citation type="journal article" date="2018" name="Nat. Ecol. Evol.">
        <title>Pezizomycetes genomes reveal the molecular basis of ectomycorrhizal truffle lifestyle.</title>
        <authorList>
            <person name="Murat C."/>
            <person name="Payen T."/>
            <person name="Noel B."/>
            <person name="Kuo A."/>
            <person name="Morin E."/>
            <person name="Chen J."/>
            <person name="Kohler A."/>
            <person name="Krizsan K."/>
            <person name="Balestrini R."/>
            <person name="Da Silva C."/>
            <person name="Montanini B."/>
            <person name="Hainaut M."/>
            <person name="Levati E."/>
            <person name="Barry K.W."/>
            <person name="Belfiori B."/>
            <person name="Cichocki N."/>
            <person name="Clum A."/>
            <person name="Dockter R.B."/>
            <person name="Fauchery L."/>
            <person name="Guy J."/>
            <person name="Iotti M."/>
            <person name="Le Tacon F."/>
            <person name="Lindquist E.A."/>
            <person name="Lipzen A."/>
            <person name="Malagnac F."/>
            <person name="Mello A."/>
            <person name="Molinier V."/>
            <person name="Miyauchi S."/>
            <person name="Poulain J."/>
            <person name="Riccioni C."/>
            <person name="Rubini A."/>
            <person name="Sitrit Y."/>
            <person name="Splivallo R."/>
            <person name="Traeger S."/>
            <person name="Wang M."/>
            <person name="Zifcakova L."/>
            <person name="Wipf D."/>
            <person name="Zambonelli A."/>
            <person name="Paolocci F."/>
            <person name="Nowrousian M."/>
            <person name="Ottonello S."/>
            <person name="Baldrian P."/>
            <person name="Spatafora J.W."/>
            <person name="Henrissat B."/>
            <person name="Nagy L.G."/>
            <person name="Aury J.M."/>
            <person name="Wincker P."/>
            <person name="Grigoriev I.V."/>
            <person name="Bonfante P."/>
            <person name="Martin F.M."/>
        </authorList>
    </citation>
    <scope>NUCLEOTIDE SEQUENCE [LARGE SCALE GENOMIC DNA]</scope>
    <source>
        <strain evidence="10 11">RN42</strain>
    </source>
</reference>
<feature type="domain" description="C2H2-type" evidence="9">
    <location>
        <begin position="96"/>
        <end position="128"/>
    </location>
</feature>
<feature type="compositionally biased region" description="Low complexity" evidence="8">
    <location>
        <begin position="1"/>
        <end position="17"/>
    </location>
</feature>
<dbReference type="GO" id="GO:0000978">
    <property type="term" value="F:RNA polymerase II cis-regulatory region sequence-specific DNA binding"/>
    <property type="evidence" value="ECO:0007669"/>
    <property type="project" value="TreeGrafter"/>
</dbReference>
<proteinExistence type="predicted"/>
<evidence type="ECO:0000256" key="3">
    <source>
        <dbReference type="ARBA" id="ARBA00022737"/>
    </source>
</evidence>
<evidence type="ECO:0000256" key="2">
    <source>
        <dbReference type="ARBA" id="ARBA00022723"/>
    </source>
</evidence>
<dbReference type="PANTHER" id="PTHR45718:SF4">
    <property type="entry name" value="TRANSCRIPTIONAL ACTIVATOR CUBITUS INTERRUPTUS"/>
    <property type="match status" value="1"/>
</dbReference>
<evidence type="ECO:0000313" key="10">
    <source>
        <dbReference type="EMBL" id="RPA85704.1"/>
    </source>
</evidence>
<feature type="region of interest" description="Disordered" evidence="8">
    <location>
        <begin position="1"/>
        <end position="52"/>
    </location>
</feature>
<dbReference type="PROSITE" id="PS00028">
    <property type="entry name" value="ZINC_FINGER_C2H2_1"/>
    <property type="match status" value="1"/>
</dbReference>
<dbReference type="Gene3D" id="3.30.160.60">
    <property type="entry name" value="Classic Zinc Finger"/>
    <property type="match status" value="3"/>
</dbReference>
<feature type="compositionally biased region" description="Polar residues" evidence="8">
    <location>
        <begin position="37"/>
        <end position="46"/>
    </location>
</feature>
<protein>
    <recommendedName>
        <fullName evidence="9">C2H2-type domain-containing protein</fullName>
    </recommendedName>
</protein>
<gene>
    <name evidence="10" type="ORF">BJ508DRAFT_411708</name>
</gene>
<dbReference type="InterPro" id="IPR013087">
    <property type="entry name" value="Znf_C2H2_type"/>
</dbReference>
<keyword evidence="4 7" id="KW-0863">Zinc-finger</keyword>
<evidence type="ECO:0000256" key="8">
    <source>
        <dbReference type="SAM" id="MobiDB-lite"/>
    </source>
</evidence>
<evidence type="ECO:0000256" key="6">
    <source>
        <dbReference type="ARBA" id="ARBA00023242"/>
    </source>
</evidence>
<dbReference type="SUPFAM" id="SSF57667">
    <property type="entry name" value="beta-beta-alpha zinc fingers"/>
    <property type="match status" value="2"/>
</dbReference>
<evidence type="ECO:0000256" key="7">
    <source>
        <dbReference type="PROSITE-ProRule" id="PRU00042"/>
    </source>
</evidence>
<evidence type="ECO:0000256" key="1">
    <source>
        <dbReference type="ARBA" id="ARBA00004123"/>
    </source>
</evidence>
<dbReference type="Pfam" id="PF00096">
    <property type="entry name" value="zf-C2H2"/>
    <property type="match status" value="1"/>
</dbReference>
<dbReference type="GO" id="GO:0008270">
    <property type="term" value="F:zinc ion binding"/>
    <property type="evidence" value="ECO:0007669"/>
    <property type="project" value="UniProtKB-KW"/>
</dbReference>
<evidence type="ECO:0000256" key="4">
    <source>
        <dbReference type="ARBA" id="ARBA00022771"/>
    </source>
</evidence>
<feature type="compositionally biased region" description="Acidic residues" evidence="8">
    <location>
        <begin position="373"/>
        <end position="400"/>
    </location>
</feature>
<feature type="region of interest" description="Disordered" evidence="8">
    <location>
        <begin position="308"/>
        <end position="400"/>
    </location>
</feature>
<organism evidence="10 11">
    <name type="scientific">Ascobolus immersus RN42</name>
    <dbReference type="NCBI Taxonomy" id="1160509"/>
    <lineage>
        <taxon>Eukaryota</taxon>
        <taxon>Fungi</taxon>
        <taxon>Dikarya</taxon>
        <taxon>Ascomycota</taxon>
        <taxon>Pezizomycotina</taxon>
        <taxon>Pezizomycetes</taxon>
        <taxon>Pezizales</taxon>
        <taxon>Ascobolaceae</taxon>
        <taxon>Ascobolus</taxon>
    </lineage>
</organism>
<keyword evidence="6" id="KW-0539">Nucleus</keyword>
<feature type="region of interest" description="Disordered" evidence="8">
    <location>
        <begin position="152"/>
        <end position="221"/>
    </location>
</feature>
<keyword evidence="5" id="KW-0862">Zinc</keyword>
<feature type="domain" description="C2H2-type" evidence="9">
    <location>
        <begin position="129"/>
        <end position="159"/>
    </location>
</feature>
<dbReference type="GO" id="GO:0000981">
    <property type="term" value="F:DNA-binding transcription factor activity, RNA polymerase II-specific"/>
    <property type="evidence" value="ECO:0007669"/>
    <property type="project" value="TreeGrafter"/>
</dbReference>
<feature type="compositionally biased region" description="Acidic residues" evidence="8">
    <location>
        <begin position="325"/>
        <end position="339"/>
    </location>
</feature>
<dbReference type="SMART" id="SM00355">
    <property type="entry name" value="ZnF_C2H2"/>
    <property type="match status" value="3"/>
</dbReference>
<accession>A0A3N4IVQ4</accession>
<dbReference type="STRING" id="1160509.A0A3N4IVQ4"/>